<evidence type="ECO:0000313" key="1">
    <source>
        <dbReference type="Proteomes" id="UP000827889"/>
    </source>
</evidence>
<dbReference type="RefSeq" id="XP_030519568.2">
    <property type="nucleotide sequence ID" value="XM_030663708.2"/>
</dbReference>
<proteinExistence type="predicted"/>
<sequence>MKQKVVIRVSMNGSSSGFLCFSPLTPRCKAMRVATGFEGVQSAALVGDDKDRIEVVGERLDAVKLTTLLRKNVGPAEIVTVSEADAKDKKESESSKDKAVQPIMWPYIGGGVPHREITYVVDPYQYSEPSCSIL</sequence>
<dbReference type="KEGG" id="rarg:115733033"/>
<dbReference type="GeneID" id="115733033"/>
<dbReference type="AlphaFoldDB" id="A0A8B8NB58"/>
<name>A0A8B8NB58_9MYRT</name>
<organism evidence="1 2">
    <name type="scientific">Rhodamnia argentea</name>
    <dbReference type="NCBI Taxonomy" id="178133"/>
    <lineage>
        <taxon>Eukaryota</taxon>
        <taxon>Viridiplantae</taxon>
        <taxon>Streptophyta</taxon>
        <taxon>Embryophyta</taxon>
        <taxon>Tracheophyta</taxon>
        <taxon>Spermatophyta</taxon>
        <taxon>Magnoliopsida</taxon>
        <taxon>eudicotyledons</taxon>
        <taxon>Gunneridae</taxon>
        <taxon>Pentapetalae</taxon>
        <taxon>rosids</taxon>
        <taxon>malvids</taxon>
        <taxon>Myrtales</taxon>
        <taxon>Myrtaceae</taxon>
        <taxon>Myrtoideae</taxon>
        <taxon>Myrteae</taxon>
        <taxon>Australasian group</taxon>
        <taxon>Rhodamnia</taxon>
    </lineage>
</organism>
<dbReference type="PANTHER" id="PTHR46371">
    <property type="entry name" value="OS04G0464100 PROTEIN"/>
    <property type="match status" value="1"/>
</dbReference>
<reference evidence="2" key="1">
    <citation type="submission" date="2025-08" db="UniProtKB">
        <authorList>
            <consortium name="RefSeq"/>
        </authorList>
    </citation>
    <scope>IDENTIFICATION</scope>
    <source>
        <tissue evidence="2">Leaf</tissue>
    </source>
</reference>
<evidence type="ECO:0000313" key="2">
    <source>
        <dbReference type="RefSeq" id="XP_030519568.2"/>
    </source>
</evidence>
<keyword evidence="1" id="KW-1185">Reference proteome</keyword>
<dbReference type="Proteomes" id="UP000827889">
    <property type="component" value="Chromosome 7"/>
</dbReference>
<dbReference type="Gene3D" id="3.30.70.100">
    <property type="match status" value="1"/>
</dbReference>
<dbReference type="InterPro" id="IPR044296">
    <property type="entry name" value="HIPP46"/>
</dbReference>
<gene>
    <name evidence="2" type="primary">LOC115733033</name>
</gene>
<accession>A0A8B8NB58</accession>
<protein>
    <submittedName>
        <fullName evidence="2">Uncharacterized protein LOC115733033 isoform X1</fullName>
    </submittedName>
</protein>